<dbReference type="CDD" id="cd14275">
    <property type="entry name" value="UBA_EF-Ts"/>
    <property type="match status" value="1"/>
</dbReference>
<evidence type="ECO:0000313" key="10">
    <source>
        <dbReference type="EMBL" id="RLK50725.1"/>
    </source>
</evidence>
<dbReference type="InterPro" id="IPR018101">
    <property type="entry name" value="Transl_elong_Ts_CS"/>
</dbReference>
<comment type="function">
    <text evidence="6 7">Associates with the EF-Tu.GDP complex and induces the exchange of GDP to GTP. It remains bound to the aminoacyl-tRNA.EF-Tu.GTP complex up to the GTP hydrolysis stage on the ribosome.</text>
</comment>
<dbReference type="FunFam" id="1.10.8.10:FF:000001">
    <property type="entry name" value="Elongation factor Ts"/>
    <property type="match status" value="1"/>
</dbReference>
<dbReference type="PROSITE" id="PS01126">
    <property type="entry name" value="EF_TS_1"/>
    <property type="match status" value="1"/>
</dbReference>
<dbReference type="Gene3D" id="1.10.8.10">
    <property type="entry name" value="DNA helicase RuvA subunit, C-terminal domain"/>
    <property type="match status" value="1"/>
</dbReference>
<evidence type="ECO:0000256" key="7">
    <source>
        <dbReference type="RuleBase" id="RU000642"/>
    </source>
</evidence>
<dbReference type="FunFam" id="1.10.286.20:FF:000001">
    <property type="entry name" value="Elongation factor Ts"/>
    <property type="match status" value="1"/>
</dbReference>
<dbReference type="Gene3D" id="3.30.479.20">
    <property type="entry name" value="Elongation factor Ts, dimerisation domain"/>
    <property type="match status" value="2"/>
</dbReference>
<keyword evidence="5 6" id="KW-0648">Protein biosynthesis</keyword>
<comment type="subcellular location">
    <subcellularLocation>
        <location evidence="6 8">Cytoplasm</location>
    </subcellularLocation>
</comment>
<evidence type="ECO:0000256" key="1">
    <source>
        <dbReference type="ARBA" id="ARBA00005532"/>
    </source>
</evidence>
<evidence type="ECO:0000256" key="4">
    <source>
        <dbReference type="ARBA" id="ARBA00022768"/>
    </source>
</evidence>
<dbReference type="NCBIfam" id="TIGR00116">
    <property type="entry name" value="tsf"/>
    <property type="match status" value="1"/>
</dbReference>
<dbReference type="GO" id="GO:0003746">
    <property type="term" value="F:translation elongation factor activity"/>
    <property type="evidence" value="ECO:0007669"/>
    <property type="project" value="UniProtKB-UniRule"/>
</dbReference>
<feature type="domain" description="Translation elongation factor EFTs/EF1B dimerisation" evidence="9">
    <location>
        <begin position="72"/>
        <end position="272"/>
    </location>
</feature>
<evidence type="ECO:0000256" key="5">
    <source>
        <dbReference type="ARBA" id="ARBA00022917"/>
    </source>
</evidence>
<proteinExistence type="inferred from homology"/>
<dbReference type="PANTHER" id="PTHR11741">
    <property type="entry name" value="ELONGATION FACTOR TS"/>
    <property type="match status" value="1"/>
</dbReference>
<evidence type="ECO:0000313" key="11">
    <source>
        <dbReference type="Proteomes" id="UP000275461"/>
    </source>
</evidence>
<dbReference type="EMBL" id="RCDA01000001">
    <property type="protein sequence ID" value="RLK50725.1"/>
    <property type="molecule type" value="Genomic_DNA"/>
</dbReference>
<accession>A0A498C4N9</accession>
<dbReference type="GO" id="GO:0005737">
    <property type="term" value="C:cytoplasm"/>
    <property type="evidence" value="ECO:0007669"/>
    <property type="project" value="UniProtKB-SubCell"/>
</dbReference>
<organism evidence="10 11">
    <name type="scientific">Alkalispirillum mobile</name>
    <dbReference type="NCBI Taxonomy" id="85925"/>
    <lineage>
        <taxon>Bacteria</taxon>
        <taxon>Pseudomonadati</taxon>
        <taxon>Pseudomonadota</taxon>
        <taxon>Gammaproteobacteria</taxon>
        <taxon>Chromatiales</taxon>
        <taxon>Ectothiorhodospiraceae</taxon>
        <taxon>Alkalispirillum</taxon>
    </lineage>
</organism>
<comment type="caution">
    <text evidence="10">The sequence shown here is derived from an EMBL/GenBank/DDBJ whole genome shotgun (WGS) entry which is preliminary data.</text>
</comment>
<dbReference type="OrthoDB" id="9808348at2"/>
<name>A0A498C4N9_9GAMM</name>
<keyword evidence="11" id="KW-1185">Reference proteome</keyword>
<dbReference type="Proteomes" id="UP000275461">
    <property type="component" value="Unassembled WGS sequence"/>
</dbReference>
<dbReference type="InterPro" id="IPR001816">
    <property type="entry name" value="Transl_elong_EFTs/EF1B"/>
</dbReference>
<evidence type="ECO:0000256" key="2">
    <source>
        <dbReference type="ARBA" id="ARBA00016956"/>
    </source>
</evidence>
<dbReference type="RefSeq" id="WP_121441188.1">
    <property type="nucleotide sequence ID" value="NZ_RCDA01000001.1"/>
</dbReference>
<dbReference type="Pfam" id="PF00889">
    <property type="entry name" value="EF_TS"/>
    <property type="match status" value="1"/>
</dbReference>
<reference evidence="10 11" key="1">
    <citation type="submission" date="2018-10" db="EMBL/GenBank/DDBJ databases">
        <title>Genomic Encyclopedia of Type Strains, Phase IV (KMG-IV): sequencing the most valuable type-strain genomes for metagenomic binning, comparative biology and taxonomic classification.</title>
        <authorList>
            <person name="Goeker M."/>
        </authorList>
    </citation>
    <scope>NUCLEOTIDE SEQUENCE [LARGE SCALE GENOMIC DNA]</scope>
    <source>
        <strain evidence="10 11">DSM 12769</strain>
    </source>
</reference>
<dbReference type="InterPro" id="IPR036402">
    <property type="entry name" value="EF-Ts_dimer_sf"/>
</dbReference>
<dbReference type="InterPro" id="IPR014039">
    <property type="entry name" value="Transl_elong_EFTs/EF1B_dimer"/>
</dbReference>
<sequence>MAISASLVKQLRERTGSGMMECKKALVETDGDLEAAVEHMRKKGLAKADKKSGRIAAEGIIASKRSDDGHSGVLVEINSETDFVAKGDDFLNFANGVAALALDEKPEDLDGLMACTLDGQDLAMATKELVAKIGENIQVRRFVRFGSSGNTVAQYLHGSRIGVMVELEGGDEQLARDVAMHIAASKPACVSEDDMPADVVEKEKAILVEQARESGKPEEIIEKMVQGRLKKFINEQTLVGQPFVKDPDQSVGDLLKAAGAKVVRFVRYEVGEGKEKKEENFAEEVMAQARGS</sequence>
<evidence type="ECO:0000256" key="6">
    <source>
        <dbReference type="HAMAP-Rule" id="MF_00050"/>
    </source>
</evidence>
<gene>
    <name evidence="6" type="primary">tsf</name>
    <name evidence="10" type="ORF">DFR31_0631</name>
</gene>
<comment type="similarity">
    <text evidence="1 6 7">Belongs to the EF-Ts family.</text>
</comment>
<evidence type="ECO:0000259" key="9">
    <source>
        <dbReference type="Pfam" id="PF00889"/>
    </source>
</evidence>
<protein>
    <recommendedName>
        <fullName evidence="2 6">Elongation factor Ts</fullName>
        <shortName evidence="6">EF-Ts</shortName>
    </recommendedName>
</protein>
<dbReference type="PANTHER" id="PTHR11741:SF0">
    <property type="entry name" value="ELONGATION FACTOR TS, MITOCHONDRIAL"/>
    <property type="match status" value="1"/>
</dbReference>
<dbReference type="InterPro" id="IPR009060">
    <property type="entry name" value="UBA-like_sf"/>
</dbReference>
<dbReference type="SUPFAM" id="SSF54713">
    <property type="entry name" value="Elongation factor Ts (EF-Ts), dimerisation domain"/>
    <property type="match status" value="2"/>
</dbReference>
<feature type="region of interest" description="Involved in Mg(2+) ion dislocation from EF-Tu" evidence="6">
    <location>
        <begin position="81"/>
        <end position="84"/>
    </location>
</feature>
<keyword evidence="4 6" id="KW-0251">Elongation factor</keyword>
<dbReference type="HAMAP" id="MF_00050">
    <property type="entry name" value="EF_Ts"/>
    <property type="match status" value="1"/>
</dbReference>
<evidence type="ECO:0000256" key="8">
    <source>
        <dbReference type="RuleBase" id="RU000643"/>
    </source>
</evidence>
<dbReference type="PROSITE" id="PS01127">
    <property type="entry name" value="EF_TS_2"/>
    <property type="match status" value="1"/>
</dbReference>
<evidence type="ECO:0000256" key="3">
    <source>
        <dbReference type="ARBA" id="ARBA00022490"/>
    </source>
</evidence>
<keyword evidence="3 6" id="KW-0963">Cytoplasm</keyword>
<dbReference type="Gene3D" id="1.10.286.20">
    <property type="match status" value="1"/>
</dbReference>
<dbReference type="AlphaFoldDB" id="A0A498C4N9"/>
<dbReference type="SUPFAM" id="SSF46934">
    <property type="entry name" value="UBA-like"/>
    <property type="match status" value="1"/>
</dbReference>